<keyword evidence="1" id="KW-0472">Membrane</keyword>
<keyword evidence="1" id="KW-0812">Transmembrane</keyword>
<organism evidence="2 3">
    <name type="scientific">Canavalia gladiata</name>
    <name type="common">Sword bean</name>
    <name type="synonym">Dolichos gladiatus</name>
    <dbReference type="NCBI Taxonomy" id="3824"/>
    <lineage>
        <taxon>Eukaryota</taxon>
        <taxon>Viridiplantae</taxon>
        <taxon>Streptophyta</taxon>
        <taxon>Embryophyta</taxon>
        <taxon>Tracheophyta</taxon>
        <taxon>Spermatophyta</taxon>
        <taxon>Magnoliopsida</taxon>
        <taxon>eudicotyledons</taxon>
        <taxon>Gunneridae</taxon>
        <taxon>Pentapetalae</taxon>
        <taxon>rosids</taxon>
        <taxon>fabids</taxon>
        <taxon>Fabales</taxon>
        <taxon>Fabaceae</taxon>
        <taxon>Papilionoideae</taxon>
        <taxon>50 kb inversion clade</taxon>
        <taxon>NPAAA clade</taxon>
        <taxon>indigoferoid/millettioid clade</taxon>
        <taxon>Phaseoleae</taxon>
        <taxon>Canavalia</taxon>
    </lineage>
</organism>
<keyword evidence="3" id="KW-1185">Reference proteome</keyword>
<dbReference type="AlphaFoldDB" id="A0AAN9QHL2"/>
<accession>A0AAN9QHL2</accession>
<keyword evidence="1" id="KW-1133">Transmembrane helix</keyword>
<sequence length="133" mass="15398">MVNTTRPSHVAEGNSACFVVAHAPRIHLRVWFTLEALRTRLTSIHPSLSSNFKLFYVCTRASALDYTVCGCTQSSCQRMYLLSSGFRDFFYSLWEYVALFVVVESFWSYWPMKNSLPKIFSCYLCSNPEFMDN</sequence>
<feature type="transmembrane region" description="Helical" evidence="1">
    <location>
        <begin position="89"/>
        <end position="110"/>
    </location>
</feature>
<comment type="caution">
    <text evidence="2">The sequence shown here is derived from an EMBL/GenBank/DDBJ whole genome shotgun (WGS) entry which is preliminary data.</text>
</comment>
<dbReference type="EMBL" id="JAYMYQ010000004">
    <property type="protein sequence ID" value="KAK7337775.1"/>
    <property type="molecule type" value="Genomic_DNA"/>
</dbReference>
<evidence type="ECO:0000313" key="2">
    <source>
        <dbReference type="EMBL" id="KAK7337775.1"/>
    </source>
</evidence>
<gene>
    <name evidence="2" type="ORF">VNO77_18362</name>
</gene>
<proteinExistence type="predicted"/>
<evidence type="ECO:0000313" key="3">
    <source>
        <dbReference type="Proteomes" id="UP001367508"/>
    </source>
</evidence>
<evidence type="ECO:0000256" key="1">
    <source>
        <dbReference type="SAM" id="Phobius"/>
    </source>
</evidence>
<dbReference type="Proteomes" id="UP001367508">
    <property type="component" value="Unassembled WGS sequence"/>
</dbReference>
<reference evidence="2 3" key="1">
    <citation type="submission" date="2024-01" db="EMBL/GenBank/DDBJ databases">
        <title>The genomes of 5 underutilized Papilionoideae crops provide insights into root nodulation and disease resistanc.</title>
        <authorList>
            <person name="Jiang F."/>
        </authorList>
    </citation>
    <scope>NUCLEOTIDE SEQUENCE [LARGE SCALE GENOMIC DNA]</scope>
    <source>
        <strain evidence="2">LVBAO_FW01</strain>
        <tissue evidence="2">Leaves</tissue>
    </source>
</reference>
<protein>
    <submittedName>
        <fullName evidence="2">Uncharacterized protein</fullName>
    </submittedName>
</protein>
<name>A0AAN9QHL2_CANGL</name>